<dbReference type="GO" id="GO:0046983">
    <property type="term" value="F:protein dimerization activity"/>
    <property type="evidence" value="ECO:0007669"/>
    <property type="project" value="InterPro"/>
</dbReference>
<dbReference type="GeneID" id="70236622"/>
<evidence type="ECO:0000259" key="1">
    <source>
        <dbReference type="Pfam" id="PF05699"/>
    </source>
</evidence>
<name>A0A9P8P309_9ASCO</name>
<comment type="caution">
    <text evidence="2">The sequence shown here is derived from an EMBL/GenBank/DDBJ whole genome shotgun (WGS) entry which is preliminary data.</text>
</comment>
<dbReference type="EMBL" id="JAEUBE010000327">
    <property type="protein sequence ID" value="KAH3664305.1"/>
    <property type="molecule type" value="Genomic_DNA"/>
</dbReference>
<dbReference type="SUPFAM" id="SSF53098">
    <property type="entry name" value="Ribonuclease H-like"/>
    <property type="match status" value="1"/>
</dbReference>
<feature type="domain" description="HAT C-terminal dimerisation" evidence="1">
    <location>
        <begin position="212"/>
        <end position="271"/>
    </location>
</feature>
<dbReference type="Pfam" id="PF05699">
    <property type="entry name" value="Dimer_Tnp_hAT"/>
    <property type="match status" value="1"/>
</dbReference>
<evidence type="ECO:0000313" key="3">
    <source>
        <dbReference type="Proteomes" id="UP000769157"/>
    </source>
</evidence>
<proteinExistence type="predicted"/>
<sequence>MGEFKVWMELSQKNEDNTLMSYSRTFLKVIKLFTAVSNLLGKEEGLVDYFDIADQLYVYRDSEDPTVALFTEKLKGLNPSFLNAIGFSYSKFCEYFTLAFEDELVIAGSVFDVSDRNQLLFSTINWKHQDIRQFPYRLKSLERSKTEILFELYKRTDSFKKVYLLASEESAGNAQAHESMEKSIFSMEVDEYHKWGLYNTDYSKWSIETNNEFWSSMSSTPFPRLRDTYQLLKEIPCSNAALESTFSLANNVIGSRRVNLGDEKLSKLMCIPSFVNSIPELQNMEHQFRFAIEDQDNECPRMEIEDMSDD</sequence>
<gene>
    <name evidence="2" type="ORF">OGAPHI_004657</name>
</gene>
<dbReference type="AlphaFoldDB" id="A0A9P8P309"/>
<dbReference type="RefSeq" id="XP_046060577.1">
    <property type="nucleotide sequence ID" value="XM_046205758.1"/>
</dbReference>
<protein>
    <recommendedName>
        <fullName evidence="1">HAT C-terminal dimerisation domain-containing protein</fullName>
    </recommendedName>
</protein>
<reference evidence="2" key="2">
    <citation type="submission" date="2021-01" db="EMBL/GenBank/DDBJ databases">
        <authorList>
            <person name="Schikora-Tamarit M.A."/>
        </authorList>
    </citation>
    <scope>NUCLEOTIDE SEQUENCE</scope>
    <source>
        <strain evidence="2">CBS6075</strain>
    </source>
</reference>
<keyword evidence="3" id="KW-1185">Reference proteome</keyword>
<dbReference type="Proteomes" id="UP000769157">
    <property type="component" value="Unassembled WGS sequence"/>
</dbReference>
<evidence type="ECO:0000313" key="2">
    <source>
        <dbReference type="EMBL" id="KAH3664305.1"/>
    </source>
</evidence>
<dbReference type="InterPro" id="IPR008906">
    <property type="entry name" value="HATC_C_dom"/>
</dbReference>
<organism evidence="2 3">
    <name type="scientific">Ogataea philodendri</name>
    <dbReference type="NCBI Taxonomy" id="1378263"/>
    <lineage>
        <taxon>Eukaryota</taxon>
        <taxon>Fungi</taxon>
        <taxon>Dikarya</taxon>
        <taxon>Ascomycota</taxon>
        <taxon>Saccharomycotina</taxon>
        <taxon>Pichiomycetes</taxon>
        <taxon>Pichiales</taxon>
        <taxon>Pichiaceae</taxon>
        <taxon>Ogataea</taxon>
    </lineage>
</organism>
<accession>A0A9P8P309</accession>
<dbReference type="InterPro" id="IPR012337">
    <property type="entry name" value="RNaseH-like_sf"/>
</dbReference>
<reference evidence="2" key="1">
    <citation type="journal article" date="2021" name="Open Biol.">
        <title>Shared evolutionary footprints suggest mitochondrial oxidative damage underlies multiple complex I losses in fungi.</title>
        <authorList>
            <person name="Schikora-Tamarit M.A."/>
            <person name="Marcet-Houben M."/>
            <person name="Nosek J."/>
            <person name="Gabaldon T."/>
        </authorList>
    </citation>
    <scope>NUCLEOTIDE SEQUENCE</scope>
    <source>
        <strain evidence="2">CBS6075</strain>
    </source>
</reference>